<keyword evidence="2" id="KW-1185">Reference proteome</keyword>
<dbReference type="EMBL" id="JAMZMK010006386">
    <property type="protein sequence ID" value="KAI7749341.1"/>
    <property type="molecule type" value="Genomic_DNA"/>
</dbReference>
<proteinExistence type="predicted"/>
<sequence>MLSLSLSDMAFQKRDSAAITALEPQGGRSTQTMTTLPMSPVAFFAVTLSGRIVEDGYE</sequence>
<reference evidence="1" key="1">
    <citation type="submission" date="2022-06" db="EMBL/GenBank/DDBJ databases">
        <title>Uncovering the hologenomic basis of an extraordinary plant invasion.</title>
        <authorList>
            <person name="Bieker V.C."/>
            <person name="Martin M.D."/>
            <person name="Gilbert T."/>
            <person name="Hodgins K."/>
            <person name="Battlay P."/>
            <person name="Petersen B."/>
            <person name="Wilson J."/>
        </authorList>
    </citation>
    <scope>NUCLEOTIDE SEQUENCE</scope>
    <source>
        <strain evidence="1">AA19_3_7</strain>
        <tissue evidence="1">Leaf</tissue>
    </source>
</reference>
<accession>A0AAD5CW44</accession>
<organism evidence="1 2">
    <name type="scientific">Ambrosia artemisiifolia</name>
    <name type="common">Common ragweed</name>
    <dbReference type="NCBI Taxonomy" id="4212"/>
    <lineage>
        <taxon>Eukaryota</taxon>
        <taxon>Viridiplantae</taxon>
        <taxon>Streptophyta</taxon>
        <taxon>Embryophyta</taxon>
        <taxon>Tracheophyta</taxon>
        <taxon>Spermatophyta</taxon>
        <taxon>Magnoliopsida</taxon>
        <taxon>eudicotyledons</taxon>
        <taxon>Gunneridae</taxon>
        <taxon>Pentapetalae</taxon>
        <taxon>asterids</taxon>
        <taxon>campanulids</taxon>
        <taxon>Asterales</taxon>
        <taxon>Asteraceae</taxon>
        <taxon>Asteroideae</taxon>
        <taxon>Heliantheae alliance</taxon>
        <taxon>Heliantheae</taxon>
        <taxon>Ambrosia</taxon>
    </lineage>
</organism>
<protein>
    <submittedName>
        <fullName evidence="1">Uncharacterized protein</fullName>
    </submittedName>
</protein>
<comment type="caution">
    <text evidence="1">The sequence shown here is derived from an EMBL/GenBank/DDBJ whole genome shotgun (WGS) entry which is preliminary data.</text>
</comment>
<gene>
    <name evidence="1" type="ORF">M8C21_009118</name>
</gene>
<evidence type="ECO:0000313" key="1">
    <source>
        <dbReference type="EMBL" id="KAI7749341.1"/>
    </source>
</evidence>
<name>A0AAD5CW44_AMBAR</name>
<dbReference type="Proteomes" id="UP001206925">
    <property type="component" value="Unassembled WGS sequence"/>
</dbReference>
<dbReference type="AlphaFoldDB" id="A0AAD5CW44"/>
<evidence type="ECO:0000313" key="2">
    <source>
        <dbReference type="Proteomes" id="UP001206925"/>
    </source>
</evidence>